<evidence type="ECO:0000313" key="2">
    <source>
        <dbReference type="Proteomes" id="UP000799424"/>
    </source>
</evidence>
<protein>
    <submittedName>
        <fullName evidence="1">Uncharacterized protein</fullName>
    </submittedName>
</protein>
<proteinExistence type="predicted"/>
<keyword evidence="2" id="KW-1185">Reference proteome</keyword>
<dbReference type="AlphaFoldDB" id="A0A6A6ZIY8"/>
<reference evidence="1" key="1">
    <citation type="journal article" date="2020" name="Stud. Mycol.">
        <title>101 Dothideomycetes genomes: a test case for predicting lifestyles and emergence of pathogens.</title>
        <authorList>
            <person name="Haridas S."/>
            <person name="Albert R."/>
            <person name="Binder M."/>
            <person name="Bloem J."/>
            <person name="Labutti K."/>
            <person name="Salamov A."/>
            <person name="Andreopoulos B."/>
            <person name="Baker S."/>
            <person name="Barry K."/>
            <person name="Bills G."/>
            <person name="Bluhm B."/>
            <person name="Cannon C."/>
            <person name="Castanera R."/>
            <person name="Culley D."/>
            <person name="Daum C."/>
            <person name="Ezra D."/>
            <person name="Gonzalez J."/>
            <person name="Henrissat B."/>
            <person name="Kuo A."/>
            <person name="Liang C."/>
            <person name="Lipzen A."/>
            <person name="Lutzoni F."/>
            <person name="Magnuson J."/>
            <person name="Mondo S."/>
            <person name="Nolan M."/>
            <person name="Ohm R."/>
            <person name="Pangilinan J."/>
            <person name="Park H.-J."/>
            <person name="Ramirez L."/>
            <person name="Alfaro M."/>
            <person name="Sun H."/>
            <person name="Tritt A."/>
            <person name="Yoshinaga Y."/>
            <person name="Zwiers L.-H."/>
            <person name="Turgeon B."/>
            <person name="Goodwin S."/>
            <person name="Spatafora J."/>
            <person name="Crous P."/>
            <person name="Grigoriev I."/>
        </authorList>
    </citation>
    <scope>NUCLEOTIDE SEQUENCE</scope>
    <source>
        <strain evidence="1">CBS 113818</strain>
    </source>
</reference>
<evidence type="ECO:0000313" key="1">
    <source>
        <dbReference type="EMBL" id="KAF2820177.1"/>
    </source>
</evidence>
<gene>
    <name evidence="1" type="ORF">CC86DRAFT_374413</name>
</gene>
<accession>A0A6A6ZIY8</accession>
<name>A0A6A6ZIY8_9PLEO</name>
<dbReference type="EMBL" id="MU006241">
    <property type="protein sequence ID" value="KAF2820177.1"/>
    <property type="molecule type" value="Genomic_DNA"/>
</dbReference>
<sequence>MALAVLPPELMSRIFRHLGRVINADDHDTAPPHHENQGFQALHLTCEVGIDGLSRGSGRVACSHLTHLKISFMLRMCGFSPGWWKEGPWYLRCEAGTADCNVLT</sequence>
<organism evidence="1 2">
    <name type="scientific">Ophiobolus disseminans</name>
    <dbReference type="NCBI Taxonomy" id="1469910"/>
    <lineage>
        <taxon>Eukaryota</taxon>
        <taxon>Fungi</taxon>
        <taxon>Dikarya</taxon>
        <taxon>Ascomycota</taxon>
        <taxon>Pezizomycotina</taxon>
        <taxon>Dothideomycetes</taxon>
        <taxon>Pleosporomycetidae</taxon>
        <taxon>Pleosporales</taxon>
        <taxon>Pleosporineae</taxon>
        <taxon>Phaeosphaeriaceae</taxon>
        <taxon>Ophiobolus</taxon>
    </lineage>
</organism>
<dbReference type="Proteomes" id="UP000799424">
    <property type="component" value="Unassembled WGS sequence"/>
</dbReference>